<proteinExistence type="predicted"/>
<feature type="compositionally biased region" description="Low complexity" evidence="5">
    <location>
        <begin position="65"/>
        <end position="76"/>
    </location>
</feature>
<evidence type="ECO:0000256" key="4">
    <source>
        <dbReference type="ARBA" id="ARBA00022833"/>
    </source>
</evidence>
<evidence type="ECO:0000256" key="1">
    <source>
        <dbReference type="ARBA" id="ARBA00022723"/>
    </source>
</evidence>
<gene>
    <name evidence="7" type="ORF">SLS53_004972</name>
</gene>
<dbReference type="InterPro" id="IPR013087">
    <property type="entry name" value="Znf_C2H2_type"/>
</dbReference>
<sequence>MDTPNLIEPYDTTLDPMDQAQIDQFQRELDWQAYMSATGADSAILNTNHTHYPHSSDYTGAEDYSLPSSGLASPGSMTTGSTNPSPMVPPLDYDLSLDTALIMGDARFICSDLMEYPQGDWPAGGLTDALDFDPAIFSGPEACLDNTISFASVSGNTLQPDLDGPTTVGYMHQENPDLSAPTCSNSSTLPGVSESPSSTSQQKAHLTCPYCTATFTDKTKHKIHINKHTKPFRCSAAGCDYSTAEKKSLQRHLLAKSKWDEEHRVAAQDYGLKDVKYRCSRHGCTYSTIREDNLKRHMTTCL</sequence>
<evidence type="ECO:0000313" key="8">
    <source>
        <dbReference type="Proteomes" id="UP001320245"/>
    </source>
</evidence>
<comment type="caution">
    <text evidence="7">The sequence shown here is derived from an EMBL/GenBank/DDBJ whole genome shotgun (WGS) entry which is preliminary data.</text>
</comment>
<keyword evidence="8" id="KW-1185">Reference proteome</keyword>
<dbReference type="Proteomes" id="UP001320245">
    <property type="component" value="Unassembled WGS sequence"/>
</dbReference>
<evidence type="ECO:0000256" key="2">
    <source>
        <dbReference type="ARBA" id="ARBA00022737"/>
    </source>
</evidence>
<dbReference type="AlphaFoldDB" id="A0AAN9U5T6"/>
<keyword evidence="2" id="KW-0677">Repeat</keyword>
<dbReference type="GO" id="GO:0000977">
    <property type="term" value="F:RNA polymerase II transcription regulatory region sequence-specific DNA binding"/>
    <property type="evidence" value="ECO:0007669"/>
    <property type="project" value="TreeGrafter"/>
</dbReference>
<evidence type="ECO:0000313" key="7">
    <source>
        <dbReference type="EMBL" id="KAK7740909.1"/>
    </source>
</evidence>
<feature type="region of interest" description="Disordered" evidence="5">
    <location>
        <begin position="63"/>
        <end position="87"/>
    </location>
</feature>
<accession>A0AAN9U5T6</accession>
<evidence type="ECO:0000256" key="3">
    <source>
        <dbReference type="ARBA" id="ARBA00022771"/>
    </source>
</evidence>
<dbReference type="SMART" id="SM00355">
    <property type="entry name" value="ZnF_C2H2"/>
    <property type="match status" value="3"/>
</dbReference>
<dbReference type="PANTHER" id="PTHR24409">
    <property type="entry name" value="ZINC FINGER PROTEIN 142"/>
    <property type="match status" value="1"/>
</dbReference>
<dbReference type="GO" id="GO:0005634">
    <property type="term" value="C:nucleus"/>
    <property type="evidence" value="ECO:0007669"/>
    <property type="project" value="TreeGrafter"/>
</dbReference>
<dbReference type="GO" id="GO:0000981">
    <property type="term" value="F:DNA-binding transcription factor activity, RNA polymerase II-specific"/>
    <property type="evidence" value="ECO:0007669"/>
    <property type="project" value="TreeGrafter"/>
</dbReference>
<dbReference type="PROSITE" id="PS00028">
    <property type="entry name" value="ZINC_FINGER_C2H2_1"/>
    <property type="match status" value="1"/>
</dbReference>
<dbReference type="PANTHER" id="PTHR24409:SF295">
    <property type="entry name" value="AZ2-RELATED"/>
    <property type="match status" value="1"/>
</dbReference>
<evidence type="ECO:0000259" key="6">
    <source>
        <dbReference type="PROSITE" id="PS00028"/>
    </source>
</evidence>
<feature type="domain" description="C2H2-type" evidence="6">
    <location>
        <begin position="208"/>
        <end position="228"/>
    </location>
</feature>
<keyword evidence="1" id="KW-0479">Metal-binding</keyword>
<dbReference type="EMBL" id="JAJSPL020000018">
    <property type="protein sequence ID" value="KAK7740909.1"/>
    <property type="molecule type" value="Genomic_DNA"/>
</dbReference>
<dbReference type="GO" id="GO:0008270">
    <property type="term" value="F:zinc ion binding"/>
    <property type="evidence" value="ECO:0007669"/>
    <property type="project" value="UniProtKB-KW"/>
</dbReference>
<keyword evidence="3" id="KW-0863">Zinc-finger</keyword>
<organism evidence="7 8">
    <name type="scientific">Cytospora paraplurivora</name>
    <dbReference type="NCBI Taxonomy" id="2898453"/>
    <lineage>
        <taxon>Eukaryota</taxon>
        <taxon>Fungi</taxon>
        <taxon>Dikarya</taxon>
        <taxon>Ascomycota</taxon>
        <taxon>Pezizomycotina</taxon>
        <taxon>Sordariomycetes</taxon>
        <taxon>Sordariomycetidae</taxon>
        <taxon>Diaporthales</taxon>
        <taxon>Cytosporaceae</taxon>
        <taxon>Cytospora</taxon>
    </lineage>
</organism>
<name>A0AAN9U5T6_9PEZI</name>
<protein>
    <recommendedName>
        <fullName evidence="6">C2H2-type domain-containing protein</fullName>
    </recommendedName>
</protein>
<dbReference type="Gene3D" id="3.30.160.60">
    <property type="entry name" value="Classic Zinc Finger"/>
    <property type="match status" value="1"/>
</dbReference>
<evidence type="ECO:0000256" key="5">
    <source>
        <dbReference type="SAM" id="MobiDB-lite"/>
    </source>
</evidence>
<keyword evidence="4" id="KW-0862">Zinc</keyword>
<reference evidence="7 8" key="1">
    <citation type="journal article" date="2023" name="PLoS ONE">
        <title>Cytospora paraplurivora sp. nov. isolated from orchards with fruit tree decline syndrome in Ontario, Canada.</title>
        <authorList>
            <person name="Ilyukhin E."/>
            <person name="Nguyen H.D.T."/>
            <person name="Castle A.J."/>
            <person name="Ellouze W."/>
        </authorList>
    </citation>
    <scope>NUCLEOTIDE SEQUENCE [LARGE SCALE GENOMIC DNA]</scope>
    <source>
        <strain evidence="7 8">FDS-564</strain>
    </source>
</reference>